<evidence type="ECO:0000313" key="4">
    <source>
        <dbReference type="Proteomes" id="UP000034050"/>
    </source>
</evidence>
<evidence type="ECO:0000313" key="3">
    <source>
        <dbReference type="EMBL" id="KKS84728.1"/>
    </source>
</evidence>
<dbReference type="PATRIC" id="fig|1618446.3.peg.1506"/>
<keyword evidence="1" id="KW-0680">Restriction system</keyword>
<reference evidence="3 4" key="1">
    <citation type="journal article" date="2015" name="Nature">
        <title>rRNA introns, odd ribosomes, and small enigmatic genomes across a large radiation of phyla.</title>
        <authorList>
            <person name="Brown C.T."/>
            <person name="Hug L.A."/>
            <person name="Thomas B.C."/>
            <person name="Sharon I."/>
            <person name="Castelle C.J."/>
            <person name="Singh A."/>
            <person name="Wilkins M.J."/>
            <person name="Williams K.H."/>
            <person name="Banfield J.F."/>
        </authorList>
    </citation>
    <scope>NUCLEOTIDE SEQUENCE [LARGE SCALE GENOMIC DNA]</scope>
</reference>
<dbReference type="EMBL" id="LCFD01000025">
    <property type="protein sequence ID" value="KKS84728.1"/>
    <property type="molecule type" value="Genomic_DNA"/>
</dbReference>
<keyword evidence="1" id="KW-0540">Nuclease</keyword>
<dbReference type="EC" id="3.1.21.4" evidence="1"/>
<evidence type="ECO:0000256" key="1">
    <source>
        <dbReference type="PIRNR" id="PIRNR016080"/>
    </source>
</evidence>
<dbReference type="InterPro" id="IPR021191">
    <property type="entry name" value="Restrct_endonuc_II_DpnII"/>
</dbReference>
<evidence type="ECO:0000259" key="2">
    <source>
        <dbReference type="Pfam" id="PF04556"/>
    </source>
</evidence>
<dbReference type="InterPro" id="IPR007637">
    <property type="entry name" value="Restrct_endonuc_II_DpnII-like"/>
</dbReference>
<name>A0A0G1FCZ3_9BACT</name>
<protein>
    <recommendedName>
        <fullName evidence="1">Type-2 restriction enzyme</fullName>
        <ecNumber evidence="1">3.1.21.4</ecNumber>
    </recommendedName>
</protein>
<sequence length="285" mass="32856">MNKDFNNLITTFKSSIKTWDYFVNWKKVFSNSSDLEISLNKLNYLLGKDNLEDEFRKLYASNPDIVKALPVLLAVRENKLEVFDKATKNSEFFDFSGKEQDPEKYLEFLNKSGLARLFQKDGVKNLVDYVMGVEVGLDSNGRKNRGGSLMEEIAGAFVSDFCNKNGYEYMAQARATNIKSKWGVDIKVDKSERSFDFAVYNPKNKKIKLFEANFYNGGGSKLKAVCGEFRSLYDELKAQDIDFIWITDGLGWHTTKRPLEETYNHNEYVFNLNMLESGVLNELKW</sequence>
<comment type="similarity">
    <text evidence="1">Belongs to the DpnII type II restriction endonuclease family.</text>
</comment>
<dbReference type="GO" id="GO:0003677">
    <property type="term" value="F:DNA binding"/>
    <property type="evidence" value="ECO:0007669"/>
    <property type="project" value="UniProtKB-UniRule"/>
</dbReference>
<dbReference type="Proteomes" id="UP000034050">
    <property type="component" value="Unassembled WGS sequence"/>
</dbReference>
<dbReference type="AlphaFoldDB" id="A0A0G1FCZ3"/>
<feature type="domain" description="Restriction endonuclease type II DpnII-like" evidence="2">
    <location>
        <begin position="5"/>
        <end position="282"/>
    </location>
</feature>
<dbReference type="PIRSF" id="PIRSF016080">
    <property type="entry name" value="Restrict_endonuc_II_DpmII"/>
    <property type="match status" value="1"/>
</dbReference>
<organism evidence="3 4">
    <name type="scientific">Candidatus Gottesmanbacteria bacterium GW2011_GWB1_43_11</name>
    <dbReference type="NCBI Taxonomy" id="1618446"/>
    <lineage>
        <taxon>Bacteria</taxon>
        <taxon>Candidatus Gottesmaniibacteriota</taxon>
    </lineage>
</organism>
<accession>A0A0G1FCZ3</accession>
<comment type="function">
    <text evidence="1">A P subtype restriction enzyme that recognizes the double-stranded unmethylated sequence 5'-GATC-3'.</text>
</comment>
<comment type="caution">
    <text evidence="3">The sequence shown here is derived from an EMBL/GenBank/DDBJ whole genome shotgun (WGS) entry which is preliminary data.</text>
</comment>
<gene>
    <name evidence="3" type="ORF">UV61_C0025G0013</name>
</gene>
<dbReference type="STRING" id="1618446.UV61_C0025G0013"/>
<dbReference type="GO" id="GO:0009036">
    <property type="term" value="F:type II site-specific deoxyribonuclease activity"/>
    <property type="evidence" value="ECO:0007669"/>
    <property type="project" value="UniProtKB-UniRule"/>
</dbReference>
<dbReference type="Pfam" id="PF04556">
    <property type="entry name" value="DpnII"/>
    <property type="match status" value="1"/>
</dbReference>
<proteinExistence type="inferred from homology"/>
<keyword evidence="1" id="KW-0378">Hydrolase</keyword>
<dbReference type="GO" id="GO:0009307">
    <property type="term" value="P:DNA restriction-modification system"/>
    <property type="evidence" value="ECO:0007669"/>
    <property type="project" value="UniProtKB-UniRule"/>
</dbReference>
<keyword evidence="1" id="KW-0255">Endonuclease</keyword>
<comment type="catalytic activity">
    <reaction evidence="1">
        <text>Endonucleolytic cleavage of DNA to give specific double-stranded fragments with terminal 5'-phosphates.</text>
        <dbReference type="EC" id="3.1.21.4"/>
    </reaction>
</comment>